<dbReference type="PROSITE" id="PS51762">
    <property type="entry name" value="GH16_2"/>
    <property type="match status" value="1"/>
</dbReference>
<feature type="domain" description="GH16" evidence="4">
    <location>
        <begin position="46"/>
        <end position="291"/>
    </location>
</feature>
<dbReference type="Proteomes" id="UP001240984">
    <property type="component" value="Unassembled WGS sequence"/>
</dbReference>
<dbReference type="InterPro" id="IPR003610">
    <property type="entry name" value="CBM5/12"/>
</dbReference>
<feature type="chain" id="PRO_5046077619" description="GH16 domain-containing protein" evidence="3">
    <location>
        <begin position="27"/>
        <end position="395"/>
    </location>
</feature>
<evidence type="ECO:0000256" key="1">
    <source>
        <dbReference type="ARBA" id="ARBA00022801"/>
    </source>
</evidence>
<dbReference type="SUPFAM" id="SSF49899">
    <property type="entry name" value="Concanavalin A-like lectins/glucanases"/>
    <property type="match status" value="1"/>
</dbReference>
<dbReference type="SMART" id="SM00495">
    <property type="entry name" value="ChtBD3"/>
    <property type="match status" value="1"/>
</dbReference>
<organism evidence="5 6">
    <name type="scientific">Catenuloplanes nepalensis</name>
    <dbReference type="NCBI Taxonomy" id="587533"/>
    <lineage>
        <taxon>Bacteria</taxon>
        <taxon>Bacillati</taxon>
        <taxon>Actinomycetota</taxon>
        <taxon>Actinomycetes</taxon>
        <taxon>Micromonosporales</taxon>
        <taxon>Micromonosporaceae</taxon>
        <taxon>Catenuloplanes</taxon>
    </lineage>
</organism>
<gene>
    <name evidence="5" type="ORF">J2S43_008015</name>
</gene>
<keyword evidence="3" id="KW-0732">Signal</keyword>
<dbReference type="Pfam" id="PF00722">
    <property type="entry name" value="Glyco_hydro_16"/>
    <property type="match status" value="1"/>
</dbReference>
<proteinExistence type="predicted"/>
<accession>A0ABT9N7K2</accession>
<dbReference type="InterPro" id="IPR036573">
    <property type="entry name" value="CBM_sf_5/12"/>
</dbReference>
<feature type="signal peptide" evidence="3">
    <location>
        <begin position="1"/>
        <end position="26"/>
    </location>
</feature>
<keyword evidence="6" id="KW-1185">Reference proteome</keyword>
<feature type="region of interest" description="Disordered" evidence="2">
    <location>
        <begin position="307"/>
        <end position="347"/>
    </location>
</feature>
<keyword evidence="1" id="KW-0378">Hydrolase</keyword>
<name>A0ABT9N7K2_9ACTN</name>
<reference evidence="5 6" key="1">
    <citation type="submission" date="2023-07" db="EMBL/GenBank/DDBJ databases">
        <title>Sequencing the genomes of 1000 actinobacteria strains.</title>
        <authorList>
            <person name="Klenk H.-P."/>
        </authorList>
    </citation>
    <scope>NUCLEOTIDE SEQUENCE [LARGE SCALE GENOMIC DNA]</scope>
    <source>
        <strain evidence="5 6">DSM 44710</strain>
    </source>
</reference>
<dbReference type="CDD" id="cd12215">
    <property type="entry name" value="ChiC_BD"/>
    <property type="match status" value="1"/>
</dbReference>
<protein>
    <recommendedName>
        <fullName evidence="4">GH16 domain-containing protein</fullName>
    </recommendedName>
</protein>
<dbReference type="EMBL" id="JAUSRA010000001">
    <property type="protein sequence ID" value="MDP9799503.1"/>
    <property type="molecule type" value="Genomic_DNA"/>
</dbReference>
<dbReference type="InterPro" id="IPR013320">
    <property type="entry name" value="ConA-like_dom_sf"/>
</dbReference>
<evidence type="ECO:0000313" key="5">
    <source>
        <dbReference type="EMBL" id="MDP9799503.1"/>
    </source>
</evidence>
<dbReference type="Gene3D" id="2.60.120.200">
    <property type="match status" value="1"/>
</dbReference>
<dbReference type="Pfam" id="PF02839">
    <property type="entry name" value="CBM_5_12"/>
    <property type="match status" value="1"/>
</dbReference>
<comment type="caution">
    <text evidence="5">The sequence shown here is derived from an EMBL/GenBank/DDBJ whole genome shotgun (WGS) entry which is preliminary data.</text>
</comment>
<evidence type="ECO:0000256" key="2">
    <source>
        <dbReference type="SAM" id="MobiDB-lite"/>
    </source>
</evidence>
<feature type="compositionally biased region" description="Pro residues" evidence="2">
    <location>
        <begin position="331"/>
        <end position="345"/>
    </location>
</feature>
<dbReference type="Gene3D" id="2.10.10.20">
    <property type="entry name" value="Carbohydrate-binding module superfamily 5/12"/>
    <property type="match status" value="1"/>
</dbReference>
<evidence type="ECO:0000313" key="6">
    <source>
        <dbReference type="Proteomes" id="UP001240984"/>
    </source>
</evidence>
<sequence length="395" mass="41924">MTTPARVRVGALAAAALVTTAGGLIAASNAAASTDVTASAACGVLFDDFNYTSPSDSAFTGHGWTARDNPGGPGVPGATWSAANITFPTVDGQKVAQLQAATDGTAAGTTHAEFLQTERRFFEGTYAARIKFSDAPVSGPDGDHINETFFAIGPGQRFDYDPLYSELDFSEYLPNGGWGVTGSINYQTSWNGYREDPWDPYNAHSQQTGSLAGWHTVMGQVANGHVRYFIDGVQVGDHTVSEKDPAWSVYPRAAMSINFNLWFIDLAAHTGGRATYQEHVDWVYYAKNESVSPADLTARTAAYRSSGRVHEDTLVGGGCPTGPTPTATSSPRPPTTPPPATPPPASCAGASPWAWGTVYPAGDRATHNGHLWQANWWTQGSEPGLTAQWRDLGTC</sequence>
<dbReference type="CDD" id="cd00413">
    <property type="entry name" value="Glyco_hydrolase_16"/>
    <property type="match status" value="1"/>
</dbReference>
<evidence type="ECO:0000256" key="3">
    <source>
        <dbReference type="SAM" id="SignalP"/>
    </source>
</evidence>
<dbReference type="SUPFAM" id="SSF51055">
    <property type="entry name" value="Carbohydrate binding domain"/>
    <property type="match status" value="1"/>
</dbReference>
<evidence type="ECO:0000259" key="4">
    <source>
        <dbReference type="PROSITE" id="PS51762"/>
    </source>
</evidence>
<dbReference type="RefSeq" id="WP_306838419.1">
    <property type="nucleotide sequence ID" value="NZ_JAUSRA010000001.1"/>
</dbReference>
<dbReference type="InterPro" id="IPR000757">
    <property type="entry name" value="Beta-glucanase-like"/>
</dbReference>